<dbReference type="Proteomes" id="UP000287969">
    <property type="component" value="Chromosome"/>
</dbReference>
<reference evidence="2" key="1">
    <citation type="submission" date="2019-01" db="EMBL/GenBank/DDBJ databases">
        <title>Draft genomes of a novel of Sporanaerobacter strains.</title>
        <authorList>
            <person name="Ma S."/>
        </authorList>
    </citation>
    <scope>NUCLEOTIDE SEQUENCE [LARGE SCALE GENOMIC DNA]</scope>
    <source>
        <strain evidence="2">NJN-17</strain>
    </source>
</reference>
<dbReference type="Pfam" id="PF10117">
    <property type="entry name" value="McrBC"/>
    <property type="match status" value="1"/>
</dbReference>
<dbReference type="EMBL" id="CP035282">
    <property type="protein sequence ID" value="QAT63039.1"/>
    <property type="molecule type" value="Genomic_DNA"/>
</dbReference>
<accession>A0A410QGI7</accession>
<dbReference type="PIRSF" id="PIRSF003109">
    <property type="entry name" value="McrC"/>
    <property type="match status" value="1"/>
</dbReference>
<name>A0A410QGI7_9FIRM</name>
<proteinExistence type="predicted"/>
<protein>
    <submittedName>
        <fullName evidence="1">5-methylcytosine-specific restriction system specificity protein McrC</fullName>
    </submittedName>
</protein>
<dbReference type="AlphaFoldDB" id="A0A410QGI7"/>
<dbReference type="InterPro" id="IPR019292">
    <property type="entry name" value="McrC"/>
</dbReference>
<dbReference type="GO" id="GO:0009307">
    <property type="term" value="P:DNA restriction-modification system"/>
    <property type="evidence" value="ECO:0007669"/>
    <property type="project" value="InterPro"/>
</dbReference>
<dbReference type="REBASE" id="297392">
    <property type="entry name" value="SspNJN17McrBCP"/>
</dbReference>
<dbReference type="PANTHER" id="PTHR38733">
    <property type="entry name" value="PROTEIN MCRC"/>
    <property type="match status" value="1"/>
</dbReference>
<keyword evidence="2" id="KW-1185">Reference proteome</keyword>
<dbReference type="OrthoDB" id="9786961at2"/>
<evidence type="ECO:0000313" key="1">
    <source>
        <dbReference type="EMBL" id="QAT63039.1"/>
    </source>
</evidence>
<sequence length="352" mass="41555">MIDMNGSPKIPIKNIYYMLCYAWNVLEQSDNIFLGSEKFDNIYNLFARIYINGTSSLIKRGFSRYYIHENEVTSTLKGKINISDSIKTHIFYNGSMICQFDDFSEDIKLNQIIKATINILIKSPQLDVNLRKKLLKTRLHFSDIRDIKLSKALFSSLRYNRNNYHYRMLINISELIYYGLITNEDDNEFSFSDFIRDNQMAKLYERFVLNFYRVHLDGTIYNVHSPKLKWNLDEKINEKDLSLLPEMRTDIVIENKFKNTQLIIDTKYYSQTLVSSNWTEIEKVRTAHLFQILAYVNNSNFTGDIKGMLLYPTIEKEINANFPILGKRIEIRTLNLNTEWKDISDRLLSLVL</sequence>
<dbReference type="InterPro" id="IPR014407">
    <property type="entry name" value="McrC_bac"/>
</dbReference>
<gene>
    <name evidence="1" type="ORF">EQM13_16435</name>
</gene>
<organism evidence="1 2">
    <name type="scientific">Acidilutibacter cellobiosedens</name>
    <dbReference type="NCBI Taxonomy" id="2507161"/>
    <lineage>
        <taxon>Bacteria</taxon>
        <taxon>Bacillati</taxon>
        <taxon>Bacillota</taxon>
        <taxon>Tissierellia</taxon>
        <taxon>Tissierellales</taxon>
        <taxon>Acidilutibacteraceae</taxon>
        <taxon>Acidilutibacter</taxon>
    </lineage>
</organism>
<dbReference type="PANTHER" id="PTHR38733:SF1">
    <property type="entry name" value="TYPE IV METHYL-DIRECTED RESTRICTION ENZYME ECOKMCRBC"/>
    <property type="match status" value="1"/>
</dbReference>
<evidence type="ECO:0000313" key="2">
    <source>
        <dbReference type="Proteomes" id="UP000287969"/>
    </source>
</evidence>
<dbReference type="KEGG" id="spoa:EQM13_16435"/>